<sequence>MPATRIDTRRGWIEPRRREVVEAVQRALQTGLGIRDHGCIRLMEHDDGAMIAPQGKGPSYVMVEITLFPGRSLEIKRRLYAALVEELGAFGVPASDIQTVLIEVEPVNWGLQGIPASEIGP</sequence>
<dbReference type="InterPro" id="IPR037479">
    <property type="entry name" value="Tauto_MSAD"/>
</dbReference>
<dbReference type="PANTHER" id="PTHR38460:SF1">
    <property type="entry name" value="TAUTOMERASE YOLI-RELATED"/>
    <property type="match status" value="1"/>
</dbReference>
<organism evidence="1">
    <name type="scientific">Microvirga ossetica</name>
    <dbReference type="NCBI Taxonomy" id="1882682"/>
    <lineage>
        <taxon>Bacteria</taxon>
        <taxon>Pseudomonadati</taxon>
        <taxon>Pseudomonadota</taxon>
        <taxon>Alphaproteobacteria</taxon>
        <taxon>Hyphomicrobiales</taxon>
        <taxon>Methylobacteriaceae</taxon>
        <taxon>Microvirga</taxon>
    </lineage>
</organism>
<dbReference type="InterPro" id="IPR014347">
    <property type="entry name" value="Tautomerase/MIF_sf"/>
</dbReference>
<dbReference type="OrthoDB" id="9804765at2"/>
<dbReference type="EMBL" id="CP016616">
    <property type="protein sequence ID" value="ANY78336.1"/>
    <property type="molecule type" value="Genomic_DNA"/>
</dbReference>
<dbReference type="KEGG" id="moc:BB934_08875"/>
<gene>
    <name evidence="1" type="ORF">BB934_08875</name>
</gene>
<evidence type="ECO:0000313" key="1">
    <source>
        <dbReference type="EMBL" id="ANY78336.1"/>
    </source>
</evidence>
<reference evidence="1" key="1">
    <citation type="submission" date="2016-07" db="EMBL/GenBank/DDBJ databases">
        <title>Microvirga ossetica sp. nov. a new species of rhizobia isolated from root nodules of the legume species Vicia alpestris Steven originated from North Ossetia region in the Caucasus.</title>
        <authorList>
            <person name="Safronova V.I."/>
            <person name="Kuznetsova I.G."/>
            <person name="Sazanova A.L."/>
            <person name="Belimov A."/>
            <person name="Andronov E."/>
            <person name="Osledkin Y.S."/>
            <person name="Onishchuk O.P."/>
            <person name="Kurchak O.N."/>
            <person name="Shaposhnikov A.I."/>
            <person name="Willems A."/>
            <person name="Tikhonovich I.A."/>
        </authorList>
    </citation>
    <scope>NUCLEOTIDE SEQUENCE [LARGE SCALE GENOMIC DNA]</scope>
    <source>
        <strain evidence="1">V5/3M</strain>
    </source>
</reference>
<proteinExistence type="predicted"/>
<dbReference type="Gene3D" id="3.30.429.10">
    <property type="entry name" value="Macrophage Migration Inhibitory Factor"/>
    <property type="match status" value="1"/>
</dbReference>
<dbReference type="SUPFAM" id="SSF55331">
    <property type="entry name" value="Tautomerase/MIF"/>
    <property type="match status" value="1"/>
</dbReference>
<protein>
    <submittedName>
        <fullName evidence="1">4-oxalocrotonate tautomerase</fullName>
    </submittedName>
</protein>
<dbReference type="PANTHER" id="PTHR38460">
    <property type="entry name" value="TAUTOMERASE YOLI-RELATED"/>
    <property type="match status" value="1"/>
</dbReference>
<accession>A0A1B2EEB3</accession>
<name>A0A1B2EEB3_9HYPH</name>
<dbReference type="AlphaFoldDB" id="A0A1B2EEB3"/>
<dbReference type="Pfam" id="PF14552">
    <property type="entry name" value="Tautomerase_2"/>
    <property type="match status" value="1"/>
</dbReference>